<dbReference type="GO" id="GO:0005615">
    <property type="term" value="C:extracellular space"/>
    <property type="evidence" value="ECO:0007669"/>
    <property type="project" value="TreeGrafter"/>
</dbReference>
<proteinExistence type="inferred from homology"/>
<dbReference type="GO" id="GO:0046872">
    <property type="term" value="F:metal ion binding"/>
    <property type="evidence" value="ECO:0007669"/>
    <property type="project" value="UniProtKB-KW"/>
</dbReference>
<dbReference type="AlphaFoldDB" id="A0A9P0FLG2"/>
<dbReference type="GO" id="GO:0005764">
    <property type="term" value="C:lysosome"/>
    <property type="evidence" value="ECO:0007669"/>
    <property type="project" value="TreeGrafter"/>
</dbReference>
<dbReference type="InterPro" id="IPR041805">
    <property type="entry name" value="ASMase/PPN1_MPP"/>
</dbReference>
<feature type="disulfide bond" evidence="10">
    <location>
        <begin position="109"/>
        <end position="114"/>
    </location>
</feature>
<keyword evidence="6" id="KW-0378">Hydrolase</keyword>
<evidence type="ECO:0000256" key="3">
    <source>
        <dbReference type="ARBA" id="ARBA00022525"/>
    </source>
</evidence>
<gene>
    <name evidence="13" type="ORF">MELIAE_LOCUS9969</name>
</gene>
<dbReference type="GO" id="GO:0046513">
    <property type="term" value="P:ceramide biosynthetic process"/>
    <property type="evidence" value="ECO:0007669"/>
    <property type="project" value="TreeGrafter"/>
</dbReference>
<evidence type="ECO:0000256" key="1">
    <source>
        <dbReference type="ARBA" id="ARBA00004613"/>
    </source>
</evidence>
<comment type="cofactor">
    <cofactor evidence="9">
        <name>Zn(2+)</name>
        <dbReference type="ChEBI" id="CHEBI:29105"/>
    </cofactor>
    <text evidence="9">Binds 2 Zn(2+) ions per subunit.</text>
</comment>
<feature type="domain" description="Calcineurin-like phosphoesterase" evidence="11">
    <location>
        <begin position="88"/>
        <end position="339"/>
    </location>
</feature>
<evidence type="ECO:0008006" key="15">
    <source>
        <dbReference type="Google" id="ProtNLM"/>
    </source>
</evidence>
<evidence type="ECO:0000256" key="2">
    <source>
        <dbReference type="ARBA" id="ARBA00008234"/>
    </source>
</evidence>
<dbReference type="Gene3D" id="3.60.21.10">
    <property type="match status" value="2"/>
</dbReference>
<dbReference type="GO" id="GO:0061750">
    <property type="term" value="F:acid sphingomyelin phosphodiesterase activity"/>
    <property type="evidence" value="ECO:0007669"/>
    <property type="project" value="TreeGrafter"/>
</dbReference>
<feature type="binding site" evidence="9">
    <location>
        <position position="302"/>
    </location>
    <ligand>
        <name>Zn(2+)</name>
        <dbReference type="ChEBI" id="CHEBI:29105"/>
        <label>2</label>
    </ligand>
</feature>
<feature type="binding site" evidence="9">
    <location>
        <position position="336"/>
    </location>
    <ligand>
        <name>Zn(2+)</name>
        <dbReference type="ChEBI" id="CHEBI:29105"/>
        <label>2</label>
    </ligand>
</feature>
<protein>
    <recommendedName>
        <fullName evidence="15">Sphingomyelin phosphodiesterase</fullName>
    </recommendedName>
</protein>
<dbReference type="InterPro" id="IPR004843">
    <property type="entry name" value="Calcineurin-like_PHP"/>
</dbReference>
<name>A0A9P0FLG2_BRAAE</name>
<evidence type="ECO:0000256" key="8">
    <source>
        <dbReference type="ARBA" id="ARBA00023180"/>
    </source>
</evidence>
<organism evidence="13 14">
    <name type="scientific">Brassicogethes aeneus</name>
    <name type="common">Rape pollen beetle</name>
    <name type="synonym">Meligethes aeneus</name>
    <dbReference type="NCBI Taxonomy" id="1431903"/>
    <lineage>
        <taxon>Eukaryota</taxon>
        <taxon>Metazoa</taxon>
        <taxon>Ecdysozoa</taxon>
        <taxon>Arthropoda</taxon>
        <taxon>Hexapoda</taxon>
        <taxon>Insecta</taxon>
        <taxon>Pterygota</taxon>
        <taxon>Neoptera</taxon>
        <taxon>Endopterygota</taxon>
        <taxon>Coleoptera</taxon>
        <taxon>Polyphaga</taxon>
        <taxon>Cucujiformia</taxon>
        <taxon>Nitidulidae</taxon>
        <taxon>Meligethinae</taxon>
        <taxon>Brassicogethes</taxon>
    </lineage>
</organism>
<comment type="subcellular location">
    <subcellularLocation>
        <location evidence="1">Secreted</location>
    </subcellularLocation>
</comment>
<evidence type="ECO:0000313" key="14">
    <source>
        <dbReference type="Proteomes" id="UP001154078"/>
    </source>
</evidence>
<evidence type="ECO:0000259" key="11">
    <source>
        <dbReference type="Pfam" id="PF00149"/>
    </source>
</evidence>
<dbReference type="OrthoDB" id="282973at2759"/>
<feature type="binding site" evidence="9">
    <location>
        <position position="165"/>
    </location>
    <ligand>
        <name>Zn(2+)</name>
        <dbReference type="ChEBI" id="CHEBI:29105"/>
        <label>2</label>
    </ligand>
</feature>
<dbReference type="InterPro" id="IPR029052">
    <property type="entry name" value="Metallo-depent_PP-like"/>
</dbReference>
<evidence type="ECO:0000313" key="13">
    <source>
        <dbReference type="EMBL" id="CAH0560166.1"/>
    </source>
</evidence>
<sequence length="494" mass="56929">MLQLMNSELCTLFRIESRKVCYGFVARNADPVWYITNHKKDLDGQRICAALLQNRNCPKGDNFEWEIEIPEGHTVDKKEPSVDSGNFNILHLSDFHYDPMYTPGKNVACEDALCCQSDSDDPKDSSDACGYWTEYKNADIPWHTVEELLKQVKNHDFDFVYFTGDIISHRVWSTSIESNTQAIKEVYQLFRDKFSVPVFSNSGFSTDVTDPNISTSWLFNLVAEEWSSWLPKSALETIRDGGYYTVSPRPGFRIIVLNSNVCFTLNWWLIYDDFDPYNQLSWLAKTLLESEQNGESVHILSHVPSGDGSCLQVWSREFNKIVQRFANTITGHFNGHTHMDEFQVFFNQSNPSEAVNVAYNGASLVTWDDSNPSYKVIEVNNETYTLNDIVEWTFNLTEANLSPEISPNWYKLYSFKQAYNLADLKPKTVGNLLYTMAKNHTLLEQFNNFRFRNSDNKQTCDQKCQRDVLCVVSVTLFGNNDKCNELQNIFDENL</sequence>
<comment type="similarity">
    <text evidence="2">Belongs to the acid sphingomyelinase family.</text>
</comment>
<keyword evidence="4 9" id="KW-0479">Metal-binding</keyword>
<keyword evidence="14" id="KW-1185">Reference proteome</keyword>
<dbReference type="SUPFAM" id="SSF56300">
    <property type="entry name" value="Metallo-dependent phosphatases"/>
    <property type="match status" value="1"/>
</dbReference>
<keyword evidence="7 9" id="KW-0862">Zinc</keyword>
<feature type="disulfide bond" evidence="10">
    <location>
        <begin position="262"/>
        <end position="310"/>
    </location>
</feature>
<dbReference type="EMBL" id="OV121138">
    <property type="protein sequence ID" value="CAH0560166.1"/>
    <property type="molecule type" value="Genomic_DNA"/>
</dbReference>
<dbReference type="InterPro" id="IPR045473">
    <property type="entry name" value="ASM_C"/>
</dbReference>
<dbReference type="CDD" id="cd00842">
    <property type="entry name" value="MPP_ASMase"/>
    <property type="match status" value="1"/>
</dbReference>
<evidence type="ECO:0000256" key="5">
    <source>
        <dbReference type="ARBA" id="ARBA00022729"/>
    </source>
</evidence>
<dbReference type="InterPro" id="IPR011160">
    <property type="entry name" value="Sphingomy_PDE"/>
</dbReference>
<feature type="binding site" evidence="9">
    <location>
        <position position="94"/>
    </location>
    <ligand>
        <name>Zn(2+)</name>
        <dbReference type="ChEBI" id="CHEBI:29105"/>
        <label>1</label>
    </ligand>
</feature>
<keyword evidence="3" id="KW-0964">Secreted</keyword>
<feature type="domain" description="Sphingomyelin phosphodiesterase C-terminal" evidence="12">
    <location>
        <begin position="368"/>
        <end position="472"/>
    </location>
</feature>
<dbReference type="Pfam" id="PF19272">
    <property type="entry name" value="ASMase_C"/>
    <property type="match status" value="1"/>
</dbReference>
<keyword evidence="10" id="KW-1015">Disulfide bond</keyword>
<evidence type="ECO:0000256" key="10">
    <source>
        <dbReference type="PIRSR" id="PIRSR000948-2"/>
    </source>
</evidence>
<feature type="disulfide bond" evidence="10">
    <location>
        <begin position="460"/>
        <end position="464"/>
    </location>
</feature>
<accession>A0A9P0FLG2</accession>
<dbReference type="PIRSF" id="PIRSF000948">
    <property type="entry name" value="Sphingomy_PDE"/>
    <property type="match status" value="1"/>
</dbReference>
<dbReference type="GO" id="GO:0016020">
    <property type="term" value="C:membrane"/>
    <property type="evidence" value="ECO:0007669"/>
    <property type="project" value="GOC"/>
</dbReference>
<evidence type="ECO:0000256" key="7">
    <source>
        <dbReference type="ARBA" id="ARBA00022833"/>
    </source>
</evidence>
<keyword evidence="8" id="KW-0325">Glycoprotein</keyword>
<dbReference type="GO" id="GO:0006685">
    <property type="term" value="P:sphingomyelin catabolic process"/>
    <property type="evidence" value="ECO:0007669"/>
    <property type="project" value="InterPro"/>
</dbReference>
<feature type="binding site" evidence="9">
    <location>
        <position position="338"/>
    </location>
    <ligand>
        <name>Zn(2+)</name>
        <dbReference type="ChEBI" id="CHEBI:29105"/>
        <label>1</label>
    </ligand>
</feature>
<keyword evidence="5" id="KW-0732">Signal</keyword>
<feature type="binding site" evidence="9">
    <location>
        <position position="96"/>
    </location>
    <ligand>
        <name>Zn(2+)</name>
        <dbReference type="ChEBI" id="CHEBI:29105"/>
        <label>1</label>
    </ligand>
</feature>
<feature type="disulfide bond" evidence="10">
    <location>
        <begin position="10"/>
        <end position="21"/>
    </location>
</feature>
<evidence type="ECO:0000256" key="4">
    <source>
        <dbReference type="ARBA" id="ARBA00022723"/>
    </source>
</evidence>
<dbReference type="Proteomes" id="UP001154078">
    <property type="component" value="Chromosome 7"/>
</dbReference>
<evidence type="ECO:0000256" key="6">
    <source>
        <dbReference type="ARBA" id="ARBA00022801"/>
    </source>
</evidence>
<dbReference type="PANTHER" id="PTHR10340:SF29">
    <property type="entry name" value="SPHINGOMYELIN PHOSPHODIESTERASE"/>
    <property type="match status" value="1"/>
</dbReference>
<reference evidence="13" key="1">
    <citation type="submission" date="2021-12" db="EMBL/GenBank/DDBJ databases">
        <authorList>
            <person name="King R."/>
        </authorList>
    </citation>
    <scope>NUCLEOTIDE SEQUENCE</scope>
</reference>
<evidence type="ECO:0000259" key="12">
    <source>
        <dbReference type="Pfam" id="PF19272"/>
    </source>
</evidence>
<feature type="binding site" evidence="9">
    <location>
        <position position="165"/>
    </location>
    <ligand>
        <name>Zn(2+)</name>
        <dbReference type="ChEBI" id="CHEBI:29105"/>
        <label>1</label>
    </ligand>
</feature>
<dbReference type="Pfam" id="PF00149">
    <property type="entry name" value="Metallophos"/>
    <property type="match status" value="1"/>
</dbReference>
<dbReference type="PANTHER" id="PTHR10340">
    <property type="entry name" value="SPHINGOMYELIN PHOSPHODIESTERASE"/>
    <property type="match status" value="1"/>
</dbReference>
<evidence type="ECO:0000256" key="9">
    <source>
        <dbReference type="PIRSR" id="PIRSR000948-1"/>
    </source>
</evidence>